<name>A0A1S8WR42_OPIVI</name>
<dbReference type="InterPro" id="IPR036770">
    <property type="entry name" value="Ankyrin_rpt-contain_sf"/>
</dbReference>
<dbReference type="PRINTS" id="PR01415">
    <property type="entry name" value="ANKYRIN"/>
</dbReference>
<dbReference type="Proteomes" id="UP000243686">
    <property type="component" value="Unassembled WGS sequence"/>
</dbReference>
<dbReference type="EMBL" id="KV896338">
    <property type="protein sequence ID" value="OON16875.1"/>
    <property type="molecule type" value="Genomic_DNA"/>
</dbReference>
<feature type="repeat" description="ANK" evidence="3">
    <location>
        <begin position="146"/>
        <end position="178"/>
    </location>
</feature>
<evidence type="ECO:0000256" key="1">
    <source>
        <dbReference type="ARBA" id="ARBA00022737"/>
    </source>
</evidence>
<dbReference type="Pfam" id="PF00023">
    <property type="entry name" value="Ank"/>
    <property type="match status" value="1"/>
</dbReference>
<feature type="non-terminal residue" evidence="4">
    <location>
        <position position="1"/>
    </location>
</feature>
<dbReference type="AlphaFoldDB" id="A0A1S8WR42"/>
<feature type="non-terminal residue" evidence="4">
    <location>
        <position position="264"/>
    </location>
</feature>
<keyword evidence="2 3" id="KW-0040">ANK repeat</keyword>
<dbReference type="PROSITE" id="PS50088">
    <property type="entry name" value="ANK_REPEAT"/>
    <property type="match status" value="3"/>
</dbReference>
<sequence>GSDLENQDHDAYTPLLLAAAKGNVEVTQILIEAGANIMAQEKTAKGIVYLCAETNEVDVLRLILNHPKAKELIELPNIYDDTPLHIAAKNGHSEIVKLLLENGAKVSSKNEKERTPFHNAAKYGRLRIARHLLEHVPSLVSERDEDGSSAIHLAAASGHVALLELLLNAGAAVDCRNCMQWTPLDCAAASGHRGCVEFLLENNSPVDPVDINHGTFGTIQQGCNAEQESRASQADYVSKLRFWAALSVTWQLSMPKNWPVHHDL</sequence>
<keyword evidence="5" id="KW-1185">Reference proteome</keyword>
<dbReference type="SMART" id="SM00248">
    <property type="entry name" value="ANK"/>
    <property type="match status" value="6"/>
</dbReference>
<organism evidence="4 5">
    <name type="scientific">Opisthorchis viverrini</name>
    <name type="common">Southeast Asian liver fluke</name>
    <dbReference type="NCBI Taxonomy" id="6198"/>
    <lineage>
        <taxon>Eukaryota</taxon>
        <taxon>Metazoa</taxon>
        <taxon>Spiralia</taxon>
        <taxon>Lophotrochozoa</taxon>
        <taxon>Platyhelminthes</taxon>
        <taxon>Trematoda</taxon>
        <taxon>Digenea</taxon>
        <taxon>Opisthorchiida</taxon>
        <taxon>Opisthorchiata</taxon>
        <taxon>Opisthorchiidae</taxon>
        <taxon>Opisthorchis</taxon>
    </lineage>
</organism>
<dbReference type="PANTHER" id="PTHR24161">
    <property type="entry name" value="ANK_REP_REGION DOMAIN-CONTAINING PROTEIN-RELATED"/>
    <property type="match status" value="1"/>
</dbReference>
<feature type="repeat" description="ANK" evidence="3">
    <location>
        <begin position="79"/>
        <end position="111"/>
    </location>
</feature>
<evidence type="ECO:0000256" key="2">
    <source>
        <dbReference type="ARBA" id="ARBA00023043"/>
    </source>
</evidence>
<accession>A0A1S8WR42</accession>
<dbReference type="SUPFAM" id="SSF48403">
    <property type="entry name" value="Ankyrin repeat"/>
    <property type="match status" value="1"/>
</dbReference>
<dbReference type="InterPro" id="IPR002110">
    <property type="entry name" value="Ankyrin_rpt"/>
</dbReference>
<dbReference type="Gene3D" id="1.25.40.20">
    <property type="entry name" value="Ankyrin repeat-containing domain"/>
    <property type="match status" value="3"/>
</dbReference>
<evidence type="ECO:0000256" key="3">
    <source>
        <dbReference type="PROSITE-ProRule" id="PRU00023"/>
    </source>
</evidence>
<keyword evidence="1" id="KW-0677">Repeat</keyword>
<dbReference type="Pfam" id="PF12796">
    <property type="entry name" value="Ank_2"/>
    <property type="match status" value="2"/>
</dbReference>
<dbReference type="PANTHER" id="PTHR24161:SF85">
    <property type="entry name" value="PALMITOYLTRANSFERASE HIP14"/>
    <property type="match status" value="1"/>
</dbReference>
<reference evidence="4 5" key="1">
    <citation type="submission" date="2015-03" db="EMBL/GenBank/DDBJ databases">
        <title>Draft genome of the nematode, Opisthorchis viverrini.</title>
        <authorList>
            <person name="Mitreva M."/>
        </authorList>
    </citation>
    <scope>NUCLEOTIDE SEQUENCE [LARGE SCALE GENOMIC DNA]</scope>
    <source>
        <strain evidence="4">Khon Kaen</strain>
    </source>
</reference>
<evidence type="ECO:0000313" key="5">
    <source>
        <dbReference type="Proteomes" id="UP000243686"/>
    </source>
</evidence>
<feature type="repeat" description="ANK" evidence="3">
    <location>
        <begin position="10"/>
        <end position="42"/>
    </location>
</feature>
<dbReference type="PROSITE" id="PS50297">
    <property type="entry name" value="ANK_REP_REGION"/>
    <property type="match status" value="3"/>
</dbReference>
<evidence type="ECO:0000313" key="4">
    <source>
        <dbReference type="EMBL" id="OON16875.1"/>
    </source>
</evidence>
<proteinExistence type="predicted"/>
<protein>
    <submittedName>
        <fullName evidence="4">Ankyrin repeat protein</fullName>
    </submittedName>
</protein>
<gene>
    <name evidence="4" type="ORF">X801_07298</name>
</gene>